<keyword evidence="2" id="KW-1185">Reference proteome</keyword>
<evidence type="ECO:0000313" key="2">
    <source>
        <dbReference type="Proteomes" id="UP000790377"/>
    </source>
</evidence>
<accession>A0ACB8AMG3</accession>
<organism evidence="1 2">
    <name type="scientific">Hygrophoropsis aurantiaca</name>
    <dbReference type="NCBI Taxonomy" id="72124"/>
    <lineage>
        <taxon>Eukaryota</taxon>
        <taxon>Fungi</taxon>
        <taxon>Dikarya</taxon>
        <taxon>Basidiomycota</taxon>
        <taxon>Agaricomycotina</taxon>
        <taxon>Agaricomycetes</taxon>
        <taxon>Agaricomycetidae</taxon>
        <taxon>Boletales</taxon>
        <taxon>Coniophorineae</taxon>
        <taxon>Hygrophoropsidaceae</taxon>
        <taxon>Hygrophoropsis</taxon>
    </lineage>
</organism>
<proteinExistence type="predicted"/>
<gene>
    <name evidence="1" type="ORF">BJ138DRAFT_1212401</name>
</gene>
<comment type="caution">
    <text evidence="1">The sequence shown here is derived from an EMBL/GenBank/DDBJ whole genome shotgun (WGS) entry which is preliminary data.</text>
</comment>
<sequence length="407" mass="45353">MDQFKKMFKKTGQEGEQALKHSRSMPLRSSSKGKALPSEENGRPVYRGKTPLKTSDIVYVEQRPGMLDIERTQWMSPHGPSAGHLGSYHDLIGQFPDTPRPPPVPPRSPLRSTSLNTRQVPVITITHPTLRRERTVQRSSSVACFSRPTNVAYPELASKALPALPKETPSGGNHLYPSAASRYAGERARAQSHAAKPPRSQRGHVHAHTHPPIASTSSPASRTRAALRHAPSAVSLGSPARPRLRQEAPLALPPLAQGLEQSKREACRRAPIAPPVDPNTPEHLMPIFYDWDDPVQSKVNFSLFTHAALESGRALHVRDNGVVRCMVPASEHQPCVPDEVGIDWYASMIKYEERNARDAESRRQEQQRLIEERQKATRGAHKIMRETVENYNTRTGRNVKIPAHLYD</sequence>
<dbReference type="EMBL" id="MU267618">
    <property type="protein sequence ID" value="KAH7914116.1"/>
    <property type="molecule type" value="Genomic_DNA"/>
</dbReference>
<dbReference type="Proteomes" id="UP000790377">
    <property type="component" value="Unassembled WGS sequence"/>
</dbReference>
<name>A0ACB8AMG3_9AGAM</name>
<protein>
    <submittedName>
        <fullName evidence="1">Uncharacterized protein</fullName>
    </submittedName>
</protein>
<reference evidence="1" key="1">
    <citation type="journal article" date="2021" name="New Phytol.">
        <title>Evolutionary innovations through gain and loss of genes in the ectomycorrhizal Boletales.</title>
        <authorList>
            <person name="Wu G."/>
            <person name="Miyauchi S."/>
            <person name="Morin E."/>
            <person name="Kuo A."/>
            <person name="Drula E."/>
            <person name="Varga T."/>
            <person name="Kohler A."/>
            <person name="Feng B."/>
            <person name="Cao Y."/>
            <person name="Lipzen A."/>
            <person name="Daum C."/>
            <person name="Hundley H."/>
            <person name="Pangilinan J."/>
            <person name="Johnson J."/>
            <person name="Barry K."/>
            <person name="LaButti K."/>
            <person name="Ng V."/>
            <person name="Ahrendt S."/>
            <person name="Min B."/>
            <person name="Choi I.G."/>
            <person name="Park H."/>
            <person name="Plett J.M."/>
            <person name="Magnuson J."/>
            <person name="Spatafora J.W."/>
            <person name="Nagy L.G."/>
            <person name="Henrissat B."/>
            <person name="Grigoriev I.V."/>
            <person name="Yang Z.L."/>
            <person name="Xu J."/>
            <person name="Martin F.M."/>
        </authorList>
    </citation>
    <scope>NUCLEOTIDE SEQUENCE</scope>
    <source>
        <strain evidence="1">ATCC 28755</strain>
    </source>
</reference>
<evidence type="ECO:0000313" key="1">
    <source>
        <dbReference type="EMBL" id="KAH7914116.1"/>
    </source>
</evidence>